<dbReference type="PANTHER" id="PTHR43510:SF1">
    <property type="entry name" value="AMINOTRANSFERASE FUNCTION, HYPOTHETICAL (EUROFUNG)"/>
    <property type="match status" value="1"/>
</dbReference>
<dbReference type="InterPro" id="IPR015421">
    <property type="entry name" value="PyrdxlP-dep_Trfase_major"/>
</dbReference>
<gene>
    <name evidence="2" type="ORF">LTR91_025264</name>
</gene>
<evidence type="ECO:0000313" key="2">
    <source>
        <dbReference type="EMBL" id="KAK0951008.1"/>
    </source>
</evidence>
<dbReference type="EMBL" id="JAUJLE010000744">
    <property type="protein sequence ID" value="KAK0951008.1"/>
    <property type="molecule type" value="Genomic_DNA"/>
</dbReference>
<dbReference type="Gene3D" id="3.90.1150.10">
    <property type="entry name" value="Aspartate Aminotransferase, domain 1"/>
    <property type="match status" value="1"/>
</dbReference>
<dbReference type="SUPFAM" id="SSF53383">
    <property type="entry name" value="PLP-dependent transferases"/>
    <property type="match status" value="1"/>
</dbReference>
<sequence>MNRATTFKLANWIDEHGHDAETVLAGSATPALRVKDLESLSTDPQSTASALDLSSIELGLGSPMGDKGLRERVASLYDGGQTLLSLDNVVIANATTGANLVAFESLLSAGDHVICMYPCYAPLVNIPKALSCDISYWRLDHGKRWEADTATLESLLKPQTQMIILNNPNNPTGSVIPIAVLEKIVDIARQRKITVFADEIFRPLFHGVDADVAPTISLMELSTTYDKTIVTGSMSKVWGMSGVRIGWIVSRNKGFLEKVSNVRLYVLQAVSNIDEIIAREALSERCRSAILNKHRDIAGQNLMSFDDFACKHGGVVSWVRPSGGGTAFVRFSQAETGRPVDDVKFCRVLKERCGVLLTPGSLCFSSARDEDFLGFVRLHLTVMPVTFRRGVQQLEQFLESEEWKSLFL</sequence>
<dbReference type="PANTHER" id="PTHR43510">
    <property type="entry name" value="AMINOTRANSFERASE FUNCTION, HYPOTHETICAL (EUROFUNG)"/>
    <property type="match status" value="1"/>
</dbReference>
<dbReference type="Pfam" id="PF00155">
    <property type="entry name" value="Aminotran_1_2"/>
    <property type="match status" value="1"/>
</dbReference>
<dbReference type="InterPro" id="IPR015424">
    <property type="entry name" value="PyrdxlP-dep_Trfase"/>
</dbReference>
<dbReference type="InterPro" id="IPR015422">
    <property type="entry name" value="PyrdxlP-dep_Trfase_small"/>
</dbReference>
<name>A0AAN6H076_9PEZI</name>
<dbReference type="InterPro" id="IPR004839">
    <property type="entry name" value="Aminotransferase_I/II_large"/>
</dbReference>
<dbReference type="Gene3D" id="3.40.640.10">
    <property type="entry name" value="Type I PLP-dependent aspartate aminotransferase-like (Major domain)"/>
    <property type="match status" value="1"/>
</dbReference>
<dbReference type="Proteomes" id="UP001175353">
    <property type="component" value="Unassembled WGS sequence"/>
</dbReference>
<accession>A0AAN6H076</accession>
<organism evidence="2 3">
    <name type="scientific">Friedmanniomyces endolithicus</name>
    <dbReference type="NCBI Taxonomy" id="329885"/>
    <lineage>
        <taxon>Eukaryota</taxon>
        <taxon>Fungi</taxon>
        <taxon>Dikarya</taxon>
        <taxon>Ascomycota</taxon>
        <taxon>Pezizomycotina</taxon>
        <taxon>Dothideomycetes</taxon>
        <taxon>Dothideomycetidae</taxon>
        <taxon>Mycosphaerellales</taxon>
        <taxon>Teratosphaeriaceae</taxon>
        <taxon>Friedmanniomyces</taxon>
    </lineage>
</organism>
<feature type="domain" description="Aminotransferase class I/classII large" evidence="1">
    <location>
        <begin position="60"/>
        <end position="363"/>
    </location>
</feature>
<proteinExistence type="predicted"/>
<evidence type="ECO:0000259" key="1">
    <source>
        <dbReference type="Pfam" id="PF00155"/>
    </source>
</evidence>
<dbReference type="CDD" id="cd00609">
    <property type="entry name" value="AAT_like"/>
    <property type="match status" value="1"/>
</dbReference>
<reference evidence="2" key="1">
    <citation type="submission" date="2023-06" db="EMBL/GenBank/DDBJ databases">
        <title>Black Yeasts Isolated from many extreme environments.</title>
        <authorList>
            <person name="Coleine C."/>
            <person name="Stajich J.E."/>
            <person name="Selbmann L."/>
        </authorList>
    </citation>
    <scope>NUCLEOTIDE SEQUENCE</scope>
    <source>
        <strain evidence="2">CCFEE 5200</strain>
    </source>
</reference>
<dbReference type="AlphaFoldDB" id="A0AAN6H076"/>
<keyword evidence="3" id="KW-1185">Reference proteome</keyword>
<comment type="caution">
    <text evidence="2">The sequence shown here is derived from an EMBL/GenBank/DDBJ whole genome shotgun (WGS) entry which is preliminary data.</text>
</comment>
<protein>
    <recommendedName>
        <fullName evidence="1">Aminotransferase class I/classII large domain-containing protein</fullName>
    </recommendedName>
</protein>
<dbReference type="GO" id="GO:0030170">
    <property type="term" value="F:pyridoxal phosphate binding"/>
    <property type="evidence" value="ECO:0007669"/>
    <property type="project" value="InterPro"/>
</dbReference>
<evidence type="ECO:0000313" key="3">
    <source>
        <dbReference type="Proteomes" id="UP001175353"/>
    </source>
</evidence>